<accession>A0A9W9VE96</accession>
<dbReference type="AlphaFoldDB" id="A0A9W9VE96"/>
<dbReference type="InterPro" id="IPR052400">
    <property type="entry name" value="Zn2-C6_fungal_TF"/>
</dbReference>
<dbReference type="OrthoDB" id="416217at2759"/>
<evidence type="ECO:0000313" key="2">
    <source>
        <dbReference type="EMBL" id="KAJ5377589.1"/>
    </source>
</evidence>
<proteinExistence type="predicted"/>
<gene>
    <name evidence="2" type="ORF">N7496_004998</name>
</gene>
<evidence type="ECO:0000256" key="1">
    <source>
        <dbReference type="SAM" id="MobiDB-lite"/>
    </source>
</evidence>
<evidence type="ECO:0008006" key="4">
    <source>
        <dbReference type="Google" id="ProtNLM"/>
    </source>
</evidence>
<dbReference type="PANTHER" id="PTHR47657">
    <property type="entry name" value="STEROL REGULATORY ELEMENT-BINDING PROTEIN ECM22"/>
    <property type="match status" value="1"/>
</dbReference>
<evidence type="ECO:0000313" key="3">
    <source>
        <dbReference type="Proteomes" id="UP001147782"/>
    </source>
</evidence>
<dbReference type="GeneID" id="81437106"/>
<reference evidence="2" key="1">
    <citation type="submission" date="2022-11" db="EMBL/GenBank/DDBJ databases">
        <authorList>
            <person name="Petersen C."/>
        </authorList>
    </citation>
    <scope>NUCLEOTIDE SEQUENCE</scope>
    <source>
        <strain evidence="2">IBT 29864</strain>
    </source>
</reference>
<sequence length="334" mass="37098">MIAATHRSVLEPSPDPGQNRYHHAASKYLSKTLRGFQDALSNSISSTPADALMAVSLLLYHYAWSSVDHAAVLFALPNSPTVSRELTSSLNLAADPLLNLSVGLRYLFLKMGALAPNSESPWRQYARERPRVRIVQAVRRQQQGHDVLGQMESYLLGGYRSDTATLQLSADSLVNDTAALAAYSESAGRLAPILAVQSSSVAVRDDQVISSDSDPSSDPAVRLSDIIRYLFSYPIHFCDTFRSLVAAHDRRALFLLLHFFRAVGRLLPPGRCWWAQRRAILLEHQLECFLNDQSAVLEQDSLMRPTSSRLDAGAEYALYPVRDWLDGECIHGQF</sequence>
<dbReference type="RefSeq" id="XP_056556452.1">
    <property type="nucleotide sequence ID" value="XM_056697927.1"/>
</dbReference>
<comment type="caution">
    <text evidence="2">The sequence shown here is derived from an EMBL/GenBank/DDBJ whole genome shotgun (WGS) entry which is preliminary data.</text>
</comment>
<protein>
    <recommendedName>
        <fullName evidence="4">C6 transcription factor</fullName>
    </recommendedName>
</protein>
<feature type="region of interest" description="Disordered" evidence="1">
    <location>
        <begin position="1"/>
        <end position="21"/>
    </location>
</feature>
<keyword evidence="3" id="KW-1185">Reference proteome</keyword>
<reference evidence="2" key="2">
    <citation type="journal article" date="2023" name="IMA Fungus">
        <title>Comparative genomic study of the Penicillium genus elucidates a diverse pangenome and 15 lateral gene transfer events.</title>
        <authorList>
            <person name="Petersen C."/>
            <person name="Sorensen T."/>
            <person name="Nielsen M.R."/>
            <person name="Sondergaard T.E."/>
            <person name="Sorensen J.L."/>
            <person name="Fitzpatrick D.A."/>
            <person name="Frisvad J.C."/>
            <person name="Nielsen K.L."/>
        </authorList>
    </citation>
    <scope>NUCLEOTIDE SEQUENCE</scope>
    <source>
        <strain evidence="2">IBT 29864</strain>
    </source>
</reference>
<name>A0A9W9VE96_9EURO</name>
<dbReference type="PANTHER" id="PTHR47657:SF14">
    <property type="entry name" value="ZN(2)-C6 FUNGAL-TYPE DOMAIN-CONTAINING PROTEIN"/>
    <property type="match status" value="1"/>
</dbReference>
<dbReference type="EMBL" id="JAPZBS010000004">
    <property type="protein sequence ID" value="KAJ5377589.1"/>
    <property type="molecule type" value="Genomic_DNA"/>
</dbReference>
<dbReference type="GO" id="GO:0000981">
    <property type="term" value="F:DNA-binding transcription factor activity, RNA polymerase II-specific"/>
    <property type="evidence" value="ECO:0007669"/>
    <property type="project" value="TreeGrafter"/>
</dbReference>
<dbReference type="Proteomes" id="UP001147782">
    <property type="component" value="Unassembled WGS sequence"/>
</dbReference>
<organism evidence="2 3">
    <name type="scientific">Penicillium cataractarum</name>
    <dbReference type="NCBI Taxonomy" id="2100454"/>
    <lineage>
        <taxon>Eukaryota</taxon>
        <taxon>Fungi</taxon>
        <taxon>Dikarya</taxon>
        <taxon>Ascomycota</taxon>
        <taxon>Pezizomycotina</taxon>
        <taxon>Eurotiomycetes</taxon>
        <taxon>Eurotiomycetidae</taxon>
        <taxon>Eurotiales</taxon>
        <taxon>Aspergillaceae</taxon>
        <taxon>Penicillium</taxon>
    </lineage>
</organism>